<evidence type="ECO:0000313" key="3">
    <source>
        <dbReference type="Proteomes" id="UP000241890"/>
    </source>
</evidence>
<feature type="compositionally biased region" description="Low complexity" evidence="1">
    <location>
        <begin position="19"/>
        <end position="38"/>
    </location>
</feature>
<dbReference type="InterPro" id="IPR029021">
    <property type="entry name" value="Prot-tyrosine_phosphatase-like"/>
</dbReference>
<reference evidence="2 3" key="1">
    <citation type="submission" date="2017-12" db="EMBL/GenBank/DDBJ databases">
        <title>Sequencing, de novo assembly and annotation of complete genome of a new Thraustochytrid species, strain FCC1311.</title>
        <authorList>
            <person name="Sedici K."/>
            <person name="Godart F."/>
            <person name="Aiese Cigliano R."/>
            <person name="Sanseverino W."/>
            <person name="Barakat M."/>
            <person name="Ortet P."/>
            <person name="Marechal E."/>
            <person name="Cagnac O."/>
            <person name="Amato A."/>
        </authorList>
    </citation>
    <scope>NUCLEOTIDE SEQUENCE [LARGE SCALE GENOMIC DNA]</scope>
</reference>
<dbReference type="OrthoDB" id="66369at2759"/>
<dbReference type="SUPFAM" id="SSF52799">
    <property type="entry name" value="(Phosphotyrosine protein) phosphatases II"/>
    <property type="match status" value="3"/>
</dbReference>
<dbReference type="InterPro" id="IPR016130">
    <property type="entry name" value="Tyr_Pase_AS"/>
</dbReference>
<dbReference type="Proteomes" id="UP000241890">
    <property type="component" value="Unassembled WGS sequence"/>
</dbReference>
<feature type="region of interest" description="Disordered" evidence="1">
    <location>
        <begin position="899"/>
        <end position="985"/>
    </location>
</feature>
<gene>
    <name evidence="2" type="ORF">FCC1311_054012</name>
</gene>
<feature type="compositionally biased region" description="Basic and acidic residues" evidence="1">
    <location>
        <begin position="899"/>
        <end position="909"/>
    </location>
</feature>
<evidence type="ECO:0000256" key="1">
    <source>
        <dbReference type="SAM" id="MobiDB-lite"/>
    </source>
</evidence>
<proteinExistence type="predicted"/>
<name>A0A2R5GFT4_9STRA</name>
<dbReference type="Pfam" id="PF14566">
    <property type="entry name" value="PTPlike_phytase"/>
    <property type="match status" value="3"/>
</dbReference>
<dbReference type="SMART" id="SM01301">
    <property type="entry name" value="PTPlike_phytase"/>
    <property type="match status" value="3"/>
</dbReference>
<dbReference type="InterPro" id="IPR050561">
    <property type="entry name" value="PTP"/>
</dbReference>
<dbReference type="EMBL" id="BEYU01000053">
    <property type="protein sequence ID" value="GBG29179.1"/>
    <property type="molecule type" value="Genomic_DNA"/>
</dbReference>
<dbReference type="PANTHER" id="PTHR23339">
    <property type="entry name" value="TYROSINE SPECIFIC PROTEIN PHOSPHATASE AND DUAL SPECIFICITY PROTEIN PHOSPHATASE"/>
    <property type="match status" value="1"/>
</dbReference>
<dbReference type="PROSITE" id="PS00383">
    <property type="entry name" value="TYR_PHOSPHATASE_1"/>
    <property type="match status" value="1"/>
</dbReference>
<feature type="region of interest" description="Disordered" evidence="1">
    <location>
        <begin position="1"/>
        <end position="38"/>
    </location>
</feature>
<organism evidence="2 3">
    <name type="scientific">Hondaea fermentalgiana</name>
    <dbReference type="NCBI Taxonomy" id="2315210"/>
    <lineage>
        <taxon>Eukaryota</taxon>
        <taxon>Sar</taxon>
        <taxon>Stramenopiles</taxon>
        <taxon>Bigyra</taxon>
        <taxon>Labyrinthulomycetes</taxon>
        <taxon>Thraustochytrida</taxon>
        <taxon>Thraustochytriidae</taxon>
        <taxon>Hondaea</taxon>
    </lineage>
</organism>
<dbReference type="Gene3D" id="3.90.190.10">
    <property type="entry name" value="Protein tyrosine phosphatase superfamily"/>
    <property type="match status" value="3"/>
</dbReference>
<dbReference type="CDD" id="cd14496">
    <property type="entry name" value="PTP_paladin"/>
    <property type="match status" value="1"/>
</dbReference>
<feature type="region of interest" description="Disordered" evidence="1">
    <location>
        <begin position="1136"/>
        <end position="1155"/>
    </location>
</feature>
<feature type="region of interest" description="Disordered" evidence="1">
    <location>
        <begin position="399"/>
        <end position="418"/>
    </location>
</feature>
<comment type="caution">
    <text evidence="2">The sequence shown here is derived from an EMBL/GenBank/DDBJ whole genome shotgun (WGS) entry which is preliminary data.</text>
</comment>
<accession>A0A2R5GFT4</accession>
<keyword evidence="3" id="KW-1185">Reference proteome</keyword>
<evidence type="ECO:0000313" key="2">
    <source>
        <dbReference type="EMBL" id="GBG29179.1"/>
    </source>
</evidence>
<feature type="region of interest" description="Disordered" evidence="1">
    <location>
        <begin position="320"/>
        <end position="384"/>
    </location>
</feature>
<sequence length="1556" mass="172864">MAPGKEDAGTITASELQRARSAANPSRRRMMMSNSSEAELADALSEARMPSVQETLQTRHGSVLDSRSILKTDYIPQRSAESKSSDEMYPVRISGTWNLRQSQTTQIFGCAQPTVPGIRGVLNVLGAGRFNSSQGNLQLGNPKLRSVLWISLREEPAVYINGRSTVLRDTRRPFSNMDQFQGIDTKRLEDLERRLKEDVVAETLRYGGNVLLHEEDRRRELEANWEALDLDDIKTPDEVFFTFRMQGYRVQYRRIPTTPEKAPSPKFFDDLLDTLMRSSPENTLVVFNCASGGGRSTIAMVAAGLIHMWRGVIRVPAKRTPKLSAPSMSSDLRGRNGMSVETSAAPATKDDQTTASSPPSEDHRESEEVASPPANSPKIGKGNDEAVVRVLSGVALSSMETDLQMPDESAASELDEPARDDDLTRQLEAGWYQPVLHLIRLIHTGREAKRHVDFFCEDASHLVDLRGTIFVQRSNAGRERHQPSELFKMQRAATSLHRYVLLIAFDAYMAEQVSMMMSGNPPSPRSTSLSGALISEPSSGSSHFRFDGNGIEGITSVGEGRLYAEEPAVSKRASRGSFPSTFARWIVARPEIGRVLRAIEDDPEKALEAVDTSADLKLSGGLADDVRAALAARRGSMLNTDTLLKNDHFSSGLVDRTQEAGQLDVSIRGAPNFRNVDGTPVYGVCTPTVDAASEITMYIQNASNAKRVCWTNLREEPLVYINKQPFVLRSTRAPFRNVHTFVAIDAERLEAAELRLKQDILAEAAQYGGRILVHSERDDRSLKVLWESISDDDDVLTPREMYASLMEAGLPVDYARVPMTPEETASAADIDALLMRLRSNLDVGTHFVFHCQMGRGRSTMAMAIALMELERRHLEAEQKLAPTSDDLYRYLLNYGRSNDVHSGLDDHQQKGSTTPLMKTRSHVRGDSSMPRFLTGNDTDDEEDENTSNPSMSLSLRREGGSKTPPLSGFPPTNADTTESEAESEEDISLGAEQEFGVMLSLIRVLSKGKTAKKWADLVIDRCGAVENIRLKISESAIRASKSRTNKRAAEFVERGLINLRRYFTLVLIAAYEISVSECGDRSVLFSSWYFGRPELKTIFHEIKGEEALQFASDSVLSAPPTDDTGAVPLAAAATASGANGANGSTTPTGESARDPSRDVLRVVAQRNGKVLTRGAIAKSDHFPGCSRLKQSKVQISGAPNFRRVAENIAVYGTGIPTVEGLRGILKHVTDSSDAHICWISLREEPIIYINGRPFVLRKLEHPFGNLEFTGISRQRVEDMEERLKEDIISEVYANDGSFLVHDEDETGLQPVWTEVDISEGSTAIQTPRELYNMMAREFKVAYFRVPITDEQAPKVTDYDAISTIVRNTSIDTKLVFNCQMGRGRTTTGLCVATALRLWTRRELIGFSEELRNEFRAGRVSIKARVCCETDTLDVEERRYLEGNYEAVGTLQRVLEHGIVAKRECDAVIDVCDAMQNLREAIYTLKVQSESGDKSPVQRAAAYNRGVHYLRRYYQLIEFVNYLISVSPEDRTSVETFASWLQSRSELRSIVKRITLQ</sequence>
<protein>
    <submittedName>
        <fullName evidence="2">Paladin</fullName>
    </submittedName>
</protein>
<dbReference type="InParanoid" id="A0A2R5GFT4"/>
<feature type="compositionally biased region" description="Low complexity" evidence="1">
    <location>
        <begin position="1136"/>
        <end position="1146"/>
    </location>
</feature>